<dbReference type="OrthoDB" id="4868950at2"/>
<keyword evidence="2" id="KW-1185">Reference proteome</keyword>
<dbReference type="InterPro" id="IPR035903">
    <property type="entry name" value="HesB-like_dom_sf"/>
</dbReference>
<sequence length="92" mass="9362">MLTLTENACTIVKQITEGPDVPDSAGLRITEAEGGFAVTATSQPESGDQTVEQDGATVYLESSAAERLDTMVLDAGVDDAGGVQFGLATQGA</sequence>
<evidence type="ECO:0000313" key="2">
    <source>
        <dbReference type="Proteomes" id="UP000307087"/>
    </source>
</evidence>
<comment type="caution">
    <text evidence="1">The sequence shown here is derived from an EMBL/GenBank/DDBJ whole genome shotgun (WGS) entry which is preliminary data.</text>
</comment>
<protein>
    <submittedName>
        <fullName evidence="1">Fe-S cluster assembly protein HesB</fullName>
    </submittedName>
</protein>
<dbReference type="Gene3D" id="2.60.300.12">
    <property type="entry name" value="HesB-like domain"/>
    <property type="match status" value="1"/>
</dbReference>
<gene>
    <name evidence="1" type="ORF">E9934_18930</name>
</gene>
<accession>A0A4V6T5S9</accession>
<proteinExistence type="predicted"/>
<dbReference type="EMBL" id="STGW01000025">
    <property type="protein sequence ID" value="THV08806.1"/>
    <property type="molecule type" value="Genomic_DNA"/>
</dbReference>
<dbReference type="Proteomes" id="UP000307087">
    <property type="component" value="Unassembled WGS sequence"/>
</dbReference>
<name>A0A4V6T5S9_9ACTN</name>
<dbReference type="AlphaFoldDB" id="A0A4V6T5S9"/>
<dbReference type="SUPFAM" id="SSF89360">
    <property type="entry name" value="HesB-like domain"/>
    <property type="match status" value="1"/>
</dbReference>
<dbReference type="RefSeq" id="WP_136564465.1">
    <property type="nucleotide sequence ID" value="NZ_BAABLS010000010.1"/>
</dbReference>
<reference evidence="1 2" key="1">
    <citation type="journal article" date="2009" name="Int. J. Syst. Evol. Microbiol.">
        <title>Nocardioides caeni sp. nov., isolated from wastewater.</title>
        <authorList>
            <person name="Yoon J.H."/>
            <person name="Kang S.J."/>
            <person name="Park S."/>
            <person name="Kim W."/>
            <person name="Oh T.K."/>
        </authorList>
    </citation>
    <scope>NUCLEOTIDE SEQUENCE [LARGE SCALE GENOMIC DNA]</scope>
    <source>
        <strain evidence="1 2">DSM 23134</strain>
    </source>
</reference>
<evidence type="ECO:0000313" key="1">
    <source>
        <dbReference type="EMBL" id="THV08806.1"/>
    </source>
</evidence>
<organism evidence="1 2">
    <name type="scientific">Nocardioides caeni</name>
    <dbReference type="NCBI Taxonomy" id="574700"/>
    <lineage>
        <taxon>Bacteria</taxon>
        <taxon>Bacillati</taxon>
        <taxon>Actinomycetota</taxon>
        <taxon>Actinomycetes</taxon>
        <taxon>Propionibacteriales</taxon>
        <taxon>Nocardioidaceae</taxon>
        <taxon>Nocardioides</taxon>
    </lineage>
</organism>